<dbReference type="EMBL" id="JAGISH010000002">
    <property type="protein sequence ID" value="MBP0481646.1"/>
    <property type="molecule type" value="Genomic_DNA"/>
</dbReference>
<reference evidence="1" key="1">
    <citation type="submission" date="2021-03" db="EMBL/GenBank/DDBJ databases">
        <title>Sagittula salina sp. nov. strain M10.9X isolated from the marine waste.</title>
        <authorList>
            <person name="Satari L."/>
            <person name="Molina-Menor E."/>
            <person name="Vidal-Verdu A."/>
            <person name="Pascual J."/>
            <person name="Pereto J."/>
            <person name="Porcar M."/>
        </authorList>
    </citation>
    <scope>NUCLEOTIDE SEQUENCE</scope>
    <source>
        <strain evidence="1">M10.9X</strain>
    </source>
</reference>
<sequence length="72" mass="7519">MGKPFWKSKTIAFNLAVAVVGGANEVAPILDQLVAGGYSGEWVAPVRAGLLLVNVVGNALLRTTTTQPVTLR</sequence>
<dbReference type="AlphaFoldDB" id="A0A940MHK1"/>
<keyword evidence="2" id="KW-1185">Reference proteome</keyword>
<evidence type="ECO:0000313" key="2">
    <source>
        <dbReference type="Proteomes" id="UP000675940"/>
    </source>
</evidence>
<proteinExistence type="predicted"/>
<evidence type="ECO:0000313" key="1">
    <source>
        <dbReference type="EMBL" id="MBP0481646.1"/>
    </source>
</evidence>
<dbReference type="Proteomes" id="UP000675940">
    <property type="component" value="Unassembled WGS sequence"/>
</dbReference>
<gene>
    <name evidence="1" type="ORF">J5474_03965</name>
</gene>
<accession>A0A940MHK1</accession>
<organism evidence="1 2">
    <name type="scientific">Sagittula salina</name>
    <dbReference type="NCBI Taxonomy" id="2820268"/>
    <lineage>
        <taxon>Bacteria</taxon>
        <taxon>Pseudomonadati</taxon>
        <taxon>Pseudomonadota</taxon>
        <taxon>Alphaproteobacteria</taxon>
        <taxon>Rhodobacterales</taxon>
        <taxon>Roseobacteraceae</taxon>
        <taxon>Sagittula</taxon>
    </lineage>
</organism>
<protein>
    <submittedName>
        <fullName evidence="1">Uncharacterized protein</fullName>
    </submittedName>
</protein>
<dbReference type="RefSeq" id="WP_209359517.1">
    <property type="nucleotide sequence ID" value="NZ_JAGISH010000002.1"/>
</dbReference>
<name>A0A940MHK1_9RHOB</name>
<comment type="caution">
    <text evidence="1">The sequence shown here is derived from an EMBL/GenBank/DDBJ whole genome shotgun (WGS) entry which is preliminary data.</text>
</comment>